<evidence type="ECO:0000256" key="7">
    <source>
        <dbReference type="SAM" id="Phobius"/>
    </source>
</evidence>
<evidence type="ECO:0000259" key="10">
    <source>
        <dbReference type="PROSITE" id="PS50885"/>
    </source>
</evidence>
<accession>A0ABS3NC34</accession>
<evidence type="ECO:0000256" key="5">
    <source>
        <dbReference type="PROSITE-ProRule" id="PRU00284"/>
    </source>
</evidence>
<protein>
    <submittedName>
        <fullName evidence="11">HAMP domain-containing protein</fullName>
    </submittedName>
</protein>
<evidence type="ECO:0000256" key="3">
    <source>
        <dbReference type="ARBA" id="ARBA00023224"/>
    </source>
</evidence>
<reference evidence="11 12" key="1">
    <citation type="submission" date="2021-03" db="EMBL/GenBank/DDBJ databases">
        <title>Oceanisphaera sp. nov., isolated from the intestine.</title>
        <authorList>
            <person name="Zhao L.-H."/>
            <person name="Shi L.-F."/>
        </authorList>
    </citation>
    <scope>NUCLEOTIDE SEQUENCE [LARGE SCALE GENOMIC DNA]</scope>
    <source>
        <strain evidence="11 12">DM8</strain>
    </source>
</reference>
<keyword evidence="7" id="KW-1133">Transmembrane helix</keyword>
<dbReference type="RefSeq" id="WP_208003729.1">
    <property type="nucleotide sequence ID" value="NZ_JAGDFX010000001.1"/>
</dbReference>
<keyword evidence="12" id="KW-1185">Reference proteome</keyword>
<keyword evidence="2" id="KW-1003">Cell membrane</keyword>
<dbReference type="PROSITE" id="PS50192">
    <property type="entry name" value="T_SNARE"/>
    <property type="match status" value="1"/>
</dbReference>
<name>A0ABS3NC34_9GAMM</name>
<dbReference type="Pfam" id="PF00672">
    <property type="entry name" value="HAMP"/>
    <property type="match status" value="1"/>
</dbReference>
<keyword evidence="2" id="KW-0997">Cell inner membrane</keyword>
<sequence>MLSKLGHLSVRAKLTLGFALVLVATLITAVVSFYALSSVLERSDKLERAGEIDLLVSKARFFQKNYMLNNDPQQLEQARAHVDEAREAAQEFQTLLTKAKDQAMTQEILTGTQIYDTELENMVKLNDSFYKTLDDLNVLGSSIQQRLERFSRREDQAFNWVQQFVKVRLDQKDYALSRKLDLADDITSRLTRLIKTLEGRLALQSNVDIRSILSEIKQYQQHQALVVEIIDNLETTDKHITKQAVGIAGTSEALLEIQQNHMKKDSAQANFIIALVTLIGLAMGILFAIMITRGVVNPLGLLVTQANRIAEGDLSQDITHNRKDELGKLMDQMQIMTLSLRQLVGDLRQSSTLIATSAEELSSVSEQSRNGVNQQRMELEQVSTAMNEMAATVQEVARHAETAFDSARTADSEANDGNQKVTLTIGQIGKLSDDIQESLQSINQLEAESLNIGGILDVIKGVAEQTNLLALNAAIEAARAGEQGRGFAVVADEVRTLAQRTQEATSEIETLITNLQSKAQQSVVMMNESTTMASETVVIANEAGESIHAIASSVSDIQQMNSQIATAAEEQSTVAEDINRSVFTIRESAEHSSAATEQTAAASAELARQGSELQRLVSRFQLP</sequence>
<evidence type="ECO:0000256" key="4">
    <source>
        <dbReference type="ARBA" id="ARBA00029447"/>
    </source>
</evidence>
<comment type="similarity">
    <text evidence="4">Belongs to the methyl-accepting chemotaxis (MCP) protein family.</text>
</comment>
<keyword evidence="6" id="KW-0175">Coiled coil</keyword>
<keyword evidence="3 5" id="KW-0807">Transducer</keyword>
<feature type="domain" description="HAMP" evidence="10">
    <location>
        <begin position="293"/>
        <end position="345"/>
    </location>
</feature>
<dbReference type="PANTHER" id="PTHR32089">
    <property type="entry name" value="METHYL-ACCEPTING CHEMOTAXIS PROTEIN MCPB"/>
    <property type="match status" value="1"/>
</dbReference>
<evidence type="ECO:0000313" key="12">
    <source>
        <dbReference type="Proteomes" id="UP000664882"/>
    </source>
</evidence>
<dbReference type="Gene3D" id="1.10.287.950">
    <property type="entry name" value="Methyl-accepting chemotaxis protein"/>
    <property type="match status" value="1"/>
</dbReference>
<dbReference type="SMART" id="SM00304">
    <property type="entry name" value="HAMP"/>
    <property type="match status" value="2"/>
</dbReference>
<feature type="transmembrane region" description="Helical" evidence="7">
    <location>
        <begin position="12"/>
        <end position="36"/>
    </location>
</feature>
<dbReference type="EMBL" id="JAGDFX010000001">
    <property type="protein sequence ID" value="MBO1518141.1"/>
    <property type="molecule type" value="Genomic_DNA"/>
</dbReference>
<feature type="coiled-coil region" evidence="6">
    <location>
        <begin position="75"/>
        <end position="102"/>
    </location>
</feature>
<evidence type="ECO:0000313" key="11">
    <source>
        <dbReference type="EMBL" id="MBO1518141.1"/>
    </source>
</evidence>
<evidence type="ECO:0000256" key="2">
    <source>
        <dbReference type="ARBA" id="ARBA00022519"/>
    </source>
</evidence>
<dbReference type="InterPro" id="IPR003660">
    <property type="entry name" value="HAMP_dom"/>
</dbReference>
<dbReference type="SUPFAM" id="SSF58104">
    <property type="entry name" value="Methyl-accepting chemotaxis protein (MCP) signaling domain"/>
    <property type="match status" value="1"/>
</dbReference>
<keyword evidence="7" id="KW-0472">Membrane</keyword>
<feature type="transmembrane region" description="Helical" evidence="7">
    <location>
        <begin position="271"/>
        <end position="291"/>
    </location>
</feature>
<evidence type="ECO:0000256" key="1">
    <source>
        <dbReference type="ARBA" id="ARBA00004429"/>
    </source>
</evidence>
<dbReference type="InterPro" id="IPR004089">
    <property type="entry name" value="MCPsignal_dom"/>
</dbReference>
<dbReference type="InterPro" id="IPR000727">
    <property type="entry name" value="T_SNARE_dom"/>
</dbReference>
<feature type="domain" description="Methyl-accepting transducer" evidence="8">
    <location>
        <begin position="350"/>
        <end position="586"/>
    </location>
</feature>
<evidence type="ECO:0000259" key="8">
    <source>
        <dbReference type="PROSITE" id="PS50111"/>
    </source>
</evidence>
<dbReference type="PROSITE" id="PS50885">
    <property type="entry name" value="HAMP"/>
    <property type="match status" value="1"/>
</dbReference>
<dbReference type="InterPro" id="IPR032255">
    <property type="entry name" value="HBM"/>
</dbReference>
<proteinExistence type="inferred from homology"/>
<dbReference type="CDD" id="cd11386">
    <property type="entry name" value="MCP_signal"/>
    <property type="match status" value="1"/>
</dbReference>
<evidence type="ECO:0000256" key="6">
    <source>
        <dbReference type="SAM" id="Coils"/>
    </source>
</evidence>
<organism evidence="11 12">
    <name type="scientific">Oceanisphaera pacifica</name>
    <dbReference type="NCBI Taxonomy" id="2818389"/>
    <lineage>
        <taxon>Bacteria</taxon>
        <taxon>Pseudomonadati</taxon>
        <taxon>Pseudomonadota</taxon>
        <taxon>Gammaproteobacteria</taxon>
        <taxon>Aeromonadales</taxon>
        <taxon>Aeromonadaceae</taxon>
        <taxon>Oceanisphaera</taxon>
    </lineage>
</organism>
<dbReference type="Pfam" id="PF00015">
    <property type="entry name" value="MCPsignal"/>
    <property type="match status" value="1"/>
</dbReference>
<gene>
    <name evidence="11" type="ORF">J3U76_00580</name>
</gene>
<comment type="subcellular location">
    <subcellularLocation>
        <location evidence="1">Cell inner membrane</location>
        <topology evidence="1">Multi-pass membrane protein</topology>
    </subcellularLocation>
</comment>
<dbReference type="SMART" id="SM00283">
    <property type="entry name" value="MA"/>
    <property type="match status" value="1"/>
</dbReference>
<dbReference type="SMART" id="SM01358">
    <property type="entry name" value="HBM"/>
    <property type="match status" value="1"/>
</dbReference>
<dbReference type="PANTHER" id="PTHR32089:SF120">
    <property type="entry name" value="METHYL-ACCEPTING CHEMOTAXIS PROTEIN TLPQ"/>
    <property type="match status" value="1"/>
</dbReference>
<dbReference type="CDD" id="cd06225">
    <property type="entry name" value="HAMP"/>
    <property type="match status" value="1"/>
</dbReference>
<evidence type="ECO:0000259" key="9">
    <source>
        <dbReference type="PROSITE" id="PS50192"/>
    </source>
</evidence>
<keyword evidence="7" id="KW-0812">Transmembrane</keyword>
<comment type="caution">
    <text evidence="11">The sequence shown here is derived from an EMBL/GenBank/DDBJ whole genome shotgun (WGS) entry which is preliminary data.</text>
</comment>
<feature type="domain" description="T-SNARE coiled-coil homology" evidence="9">
    <location>
        <begin position="537"/>
        <end position="599"/>
    </location>
</feature>
<dbReference type="PROSITE" id="PS50111">
    <property type="entry name" value="CHEMOTAXIS_TRANSDUC_2"/>
    <property type="match status" value="1"/>
</dbReference>
<dbReference type="Proteomes" id="UP000664882">
    <property type="component" value="Unassembled WGS sequence"/>
</dbReference>